<sequence>MSFLDSIDDLEARPQEPFTVNSSDEVLGPYDVNVLLASPNWIFTSPNRPDIPRVVLEPQVLCARADGRFGIEDYALWPQMHSEAYPWAPCILRKPPPEEIPDHQFWFLWDDLRETDWVRPPSSSWDDAGVLLPAYHSHFEKGMQDIVHRVLHAAPHDTLPIDVSVTVNALHATLARLRDLPMSFRDLVLQFTQAQRLALDLMAMETYHCGVFACMMQRTRIHDMRPEFVGCYTNNPTTVENMYYAGIPVVYVRSSSHLAPSQLRVRRMVDDFGPIPSDIVTSHWQPVPCRPLHTGASGSRRILMSRTLGRYFEDLVPLDDVPPGTAESSSDTFEQRSVDDRDVSPSSGPHRFTRRDSNSRGPRGPTKQPVQLSSRRGRKLEAKRSLGRAAGHSSPSIPGVPETSQRSKFSMPNSSFMPPIQLQWQAALRCVYRDGPTHATPKSKTGLMYPDPGYMASVSDHNRAVAVSAWLSIRAARCGQMLYPASTAIPVLSTSAWRSFFFLYRRAPDGPPMLDPQSPHSSAIQAATAMFGAQAVSSMHRSVSEVFWRGQAFSVVDGAVQNMDRQAVREIIWELAELNWRYEVLALDKLAAPQHWLDDAAAGQRISDILLVFSPSASFVLTHAPFPTENTGIVAALPTDRRLAMGALRRLMTSWRECPHDVRRDTSADPGVLHDQLYYRSLDAVTMHFYCQTFFEYFRRAPIIPCLLP</sequence>
<evidence type="ECO:0000313" key="3">
    <source>
        <dbReference type="Proteomes" id="UP000076532"/>
    </source>
</evidence>
<dbReference type="Proteomes" id="UP000076532">
    <property type="component" value="Unassembled WGS sequence"/>
</dbReference>
<organism evidence="2 3">
    <name type="scientific">Athelia psychrophila</name>
    <dbReference type="NCBI Taxonomy" id="1759441"/>
    <lineage>
        <taxon>Eukaryota</taxon>
        <taxon>Fungi</taxon>
        <taxon>Dikarya</taxon>
        <taxon>Basidiomycota</taxon>
        <taxon>Agaricomycotina</taxon>
        <taxon>Agaricomycetes</taxon>
        <taxon>Agaricomycetidae</taxon>
        <taxon>Atheliales</taxon>
        <taxon>Atheliaceae</taxon>
        <taxon>Athelia</taxon>
    </lineage>
</organism>
<evidence type="ECO:0000256" key="1">
    <source>
        <dbReference type="SAM" id="MobiDB-lite"/>
    </source>
</evidence>
<accession>A0A166JYS0</accession>
<protein>
    <submittedName>
        <fullName evidence="2">Uncharacterized protein</fullName>
    </submittedName>
</protein>
<keyword evidence="3" id="KW-1185">Reference proteome</keyword>
<feature type="region of interest" description="Disordered" evidence="1">
    <location>
        <begin position="319"/>
        <end position="410"/>
    </location>
</feature>
<evidence type="ECO:0000313" key="2">
    <source>
        <dbReference type="EMBL" id="KZP21348.1"/>
    </source>
</evidence>
<proteinExistence type="predicted"/>
<dbReference type="OrthoDB" id="2634326at2759"/>
<dbReference type="AlphaFoldDB" id="A0A166JYS0"/>
<gene>
    <name evidence="2" type="ORF">FIBSPDRAFT_953836</name>
</gene>
<dbReference type="EMBL" id="KV417548">
    <property type="protein sequence ID" value="KZP21348.1"/>
    <property type="molecule type" value="Genomic_DNA"/>
</dbReference>
<name>A0A166JYS0_9AGAM</name>
<reference evidence="2 3" key="1">
    <citation type="journal article" date="2016" name="Mol. Biol. Evol.">
        <title>Comparative Genomics of Early-Diverging Mushroom-Forming Fungi Provides Insights into the Origins of Lignocellulose Decay Capabilities.</title>
        <authorList>
            <person name="Nagy L.G."/>
            <person name="Riley R."/>
            <person name="Tritt A."/>
            <person name="Adam C."/>
            <person name="Daum C."/>
            <person name="Floudas D."/>
            <person name="Sun H."/>
            <person name="Yadav J.S."/>
            <person name="Pangilinan J."/>
            <person name="Larsson K.H."/>
            <person name="Matsuura K."/>
            <person name="Barry K."/>
            <person name="Labutti K."/>
            <person name="Kuo R."/>
            <person name="Ohm R.A."/>
            <person name="Bhattacharya S.S."/>
            <person name="Shirouzu T."/>
            <person name="Yoshinaga Y."/>
            <person name="Martin F.M."/>
            <person name="Grigoriev I.V."/>
            <person name="Hibbett D.S."/>
        </authorList>
    </citation>
    <scope>NUCLEOTIDE SEQUENCE [LARGE SCALE GENOMIC DNA]</scope>
    <source>
        <strain evidence="2 3">CBS 109695</strain>
    </source>
</reference>
<feature type="compositionally biased region" description="Basic and acidic residues" evidence="1">
    <location>
        <begin position="333"/>
        <end position="343"/>
    </location>
</feature>